<evidence type="ECO:0000313" key="2">
    <source>
        <dbReference type="Proteomes" id="UP001148662"/>
    </source>
</evidence>
<proteinExistence type="predicted"/>
<keyword evidence="2" id="KW-1185">Reference proteome</keyword>
<dbReference type="EMBL" id="JANHOG010001901">
    <property type="protein sequence ID" value="KAJ3530088.1"/>
    <property type="molecule type" value="Genomic_DNA"/>
</dbReference>
<dbReference type="Proteomes" id="UP001148662">
    <property type="component" value="Unassembled WGS sequence"/>
</dbReference>
<evidence type="ECO:0000313" key="1">
    <source>
        <dbReference type="EMBL" id="KAJ3530088.1"/>
    </source>
</evidence>
<reference evidence="1" key="1">
    <citation type="submission" date="2022-07" db="EMBL/GenBank/DDBJ databases">
        <title>Genome Sequence of Phlebia brevispora.</title>
        <authorList>
            <person name="Buettner E."/>
        </authorList>
    </citation>
    <scope>NUCLEOTIDE SEQUENCE</scope>
    <source>
        <strain evidence="1">MPL23</strain>
    </source>
</reference>
<name>A0ACC1S1D8_9APHY</name>
<organism evidence="1 2">
    <name type="scientific">Phlebia brevispora</name>
    <dbReference type="NCBI Taxonomy" id="194682"/>
    <lineage>
        <taxon>Eukaryota</taxon>
        <taxon>Fungi</taxon>
        <taxon>Dikarya</taxon>
        <taxon>Basidiomycota</taxon>
        <taxon>Agaricomycotina</taxon>
        <taxon>Agaricomycetes</taxon>
        <taxon>Polyporales</taxon>
        <taxon>Meruliaceae</taxon>
        <taxon>Phlebia</taxon>
    </lineage>
</organism>
<gene>
    <name evidence="1" type="ORF">NM688_g7759</name>
</gene>
<comment type="caution">
    <text evidence="1">The sequence shown here is derived from an EMBL/GenBank/DDBJ whole genome shotgun (WGS) entry which is preliminary data.</text>
</comment>
<accession>A0ACC1S1D8</accession>
<protein>
    <submittedName>
        <fullName evidence="1">Uncharacterized protein</fullName>
    </submittedName>
</protein>
<sequence length="534" mass="59619">MFFVILIVLLASVIWKIRDIARYYLATSPLDNIPGPKSPSFWAGNIGLLFDSKQGFKHHEEVSKYGPVSRISGPCGTRALYIYDPAALRSILLDNQSIFDHAPWILARNQILFGPSVFSTVGEQHRRQRRLLNPAFAAQSLKRLTPLFYEVAHQLRKGMAAELNGRAGELDILLWSARAAVEGIAHGGFGQSFNSFAKTTDVHPIGKALKDLVPALTKLNMFQPIVTYFNQMGSGAFRRRLVEMAPFENIQRMRWVVDTMVETSTGILRRKLEDLRGGDTCSTDMLSGLLRRDQKSKDDFSEEELVAQISSMLFGGADTTSNAMARILQLLAEHPDAQDKLRAELSAESETGDIPHDRLLELPYLDAICRETLRLYPPAPMALREPSADTTLPLLHPIVALDGQLMDSVPLPKGTMIMISILSCNRNEAIWGEDALEWKPERWLSPLPDTVTEARVPGVYSNLLTFLAGSRSCIGFSFSQLEMKILLSILLTAFKFAPTEHKIIWNMGAVNFPTSDIFDKSARLPLQIEIIRPS</sequence>